<dbReference type="AlphaFoldDB" id="A0A2J6QLZ0"/>
<reference evidence="1 2" key="1">
    <citation type="submission" date="2016-05" db="EMBL/GenBank/DDBJ databases">
        <title>A degradative enzymes factory behind the ericoid mycorrhizal symbiosis.</title>
        <authorList>
            <consortium name="DOE Joint Genome Institute"/>
            <person name="Martino E."/>
            <person name="Morin E."/>
            <person name="Grelet G."/>
            <person name="Kuo A."/>
            <person name="Kohler A."/>
            <person name="Daghino S."/>
            <person name="Barry K."/>
            <person name="Choi C."/>
            <person name="Cichocki N."/>
            <person name="Clum A."/>
            <person name="Copeland A."/>
            <person name="Hainaut M."/>
            <person name="Haridas S."/>
            <person name="Labutti K."/>
            <person name="Lindquist E."/>
            <person name="Lipzen A."/>
            <person name="Khouja H.-R."/>
            <person name="Murat C."/>
            <person name="Ohm R."/>
            <person name="Olson A."/>
            <person name="Spatafora J."/>
            <person name="Veneault-Fourrey C."/>
            <person name="Henrissat B."/>
            <person name="Grigoriev I."/>
            <person name="Martin F."/>
            <person name="Perotto S."/>
        </authorList>
    </citation>
    <scope>NUCLEOTIDE SEQUENCE [LARGE SCALE GENOMIC DNA]</scope>
    <source>
        <strain evidence="1 2">UAMH 7357</strain>
    </source>
</reference>
<dbReference type="PROSITE" id="PS51257">
    <property type="entry name" value="PROKAR_LIPOPROTEIN"/>
    <property type="match status" value="1"/>
</dbReference>
<sequence>MSCYVKDGKTYTRKCPPHSGHFTMCSPATTACPQAGQPSSLLGIVQEVPEELVKKG</sequence>
<protein>
    <submittedName>
        <fullName evidence="1">Uncharacterized protein</fullName>
    </submittedName>
</protein>
<proteinExistence type="predicted"/>
<evidence type="ECO:0000313" key="1">
    <source>
        <dbReference type="EMBL" id="PMD27256.1"/>
    </source>
</evidence>
<accession>A0A2J6QLZ0</accession>
<evidence type="ECO:0000313" key="2">
    <source>
        <dbReference type="Proteomes" id="UP000235672"/>
    </source>
</evidence>
<gene>
    <name evidence="1" type="ORF">NA56DRAFT_640978</name>
</gene>
<name>A0A2J6QLZ0_9HELO</name>
<organism evidence="1 2">
    <name type="scientific">Hyaloscypha hepaticicola</name>
    <dbReference type="NCBI Taxonomy" id="2082293"/>
    <lineage>
        <taxon>Eukaryota</taxon>
        <taxon>Fungi</taxon>
        <taxon>Dikarya</taxon>
        <taxon>Ascomycota</taxon>
        <taxon>Pezizomycotina</taxon>
        <taxon>Leotiomycetes</taxon>
        <taxon>Helotiales</taxon>
        <taxon>Hyaloscyphaceae</taxon>
        <taxon>Hyaloscypha</taxon>
    </lineage>
</organism>
<dbReference type="EMBL" id="KZ613466">
    <property type="protein sequence ID" value="PMD27256.1"/>
    <property type="molecule type" value="Genomic_DNA"/>
</dbReference>
<keyword evidence="2" id="KW-1185">Reference proteome</keyword>
<dbReference type="Proteomes" id="UP000235672">
    <property type="component" value="Unassembled WGS sequence"/>
</dbReference>